<protein>
    <recommendedName>
        <fullName evidence="3">FHA domain-containing protein</fullName>
    </recommendedName>
</protein>
<feature type="compositionally biased region" description="Basic residues" evidence="2">
    <location>
        <begin position="605"/>
        <end position="616"/>
    </location>
</feature>
<feature type="region of interest" description="Disordered" evidence="2">
    <location>
        <begin position="502"/>
        <end position="580"/>
    </location>
</feature>
<feature type="compositionally biased region" description="Acidic residues" evidence="2">
    <location>
        <begin position="540"/>
        <end position="554"/>
    </location>
</feature>
<dbReference type="PROSITE" id="PS50006">
    <property type="entry name" value="FHA_DOMAIN"/>
    <property type="match status" value="1"/>
</dbReference>
<dbReference type="EMBL" id="CADEPI010000010">
    <property type="protein sequence ID" value="CAB3362975.1"/>
    <property type="molecule type" value="Genomic_DNA"/>
</dbReference>
<name>A0A8S1C4K4_9INSE</name>
<keyword evidence="1" id="KW-0175">Coiled coil</keyword>
<evidence type="ECO:0000259" key="3">
    <source>
        <dbReference type="PROSITE" id="PS50006"/>
    </source>
</evidence>
<dbReference type="OrthoDB" id="433755at2759"/>
<dbReference type="AlphaFoldDB" id="A0A8S1C4K4"/>
<sequence length="658" mass="74488">MEGPAESEATPAKGEVASVSAVEQDFKKPVFSLPAKMRLGPSAITVAADVPIKPPEPPIKERSKEKLPPLPYTEPDWGGEVATQSYSFEILKNGTIVERIALNTKPFYVFGRLSNCDIQMNHPSTSRYHAVLQYRSESEADNPKGFYIYDLKSTHGTFMNKQKLKPEVFAPVRVGHMLQIGGSTRMLILQGPEEDEEPESPFTVTELIQQKREKELEKQRMEALQLAEEKAMEEKRKIDEENAGIDWGMGEDADEETDLTENPYASTNNEELYLTDPKKSLRGWFEREGEELAYDCQERTSGQFVCRVVLPVDDASGRPLIAEAMVRGKKKEAVVQCALEACRLLDRQGLFRKATHEARSKKKKNWDEDGDSDDDTFLDRTGAVELKRQRKLDGKSAQKAQTYESLVEELEKVRERIGETQLELEQVEKSAELISTQKGEQDELDAFMSTLSKDTTQDKIKRRAAKTQLLRLQQDEKRLVRLANIARPASLPELKVQEVVPEASKKASFVGSRPAAKTKSTASTSSAAREPEPEAISYTEGEEVEEEEEEEEIKEVEKTESITDCEPESNAKRKLGPSIPAEMLAKYYEVEYEDDEDLDEDYKGPKRQRVRTRHNKSNTEKSKVKTHYDDESGDYSTWVPPKDQKGDGRTKLNDKLGY</sequence>
<keyword evidence="5" id="KW-1185">Reference proteome</keyword>
<feature type="region of interest" description="Disordered" evidence="2">
    <location>
        <begin position="593"/>
        <end position="658"/>
    </location>
</feature>
<evidence type="ECO:0000313" key="5">
    <source>
        <dbReference type="Proteomes" id="UP000494165"/>
    </source>
</evidence>
<feature type="compositionally biased region" description="Basic and acidic residues" evidence="2">
    <location>
        <begin position="642"/>
        <end position="658"/>
    </location>
</feature>
<feature type="coiled-coil region" evidence="1">
    <location>
        <begin position="396"/>
        <end position="430"/>
    </location>
</feature>
<evidence type="ECO:0000313" key="4">
    <source>
        <dbReference type="EMBL" id="CAB3362975.1"/>
    </source>
</evidence>
<feature type="coiled-coil region" evidence="1">
    <location>
        <begin position="204"/>
        <end position="244"/>
    </location>
</feature>
<reference evidence="4 5" key="1">
    <citation type="submission" date="2020-04" db="EMBL/GenBank/DDBJ databases">
        <authorList>
            <person name="Alioto T."/>
            <person name="Alioto T."/>
            <person name="Gomez Garrido J."/>
        </authorList>
    </citation>
    <scope>NUCLEOTIDE SEQUENCE [LARGE SCALE GENOMIC DNA]</scope>
</reference>
<dbReference type="SUPFAM" id="SSF49879">
    <property type="entry name" value="SMAD/FHA domain"/>
    <property type="match status" value="1"/>
</dbReference>
<dbReference type="InterPro" id="IPR000253">
    <property type="entry name" value="FHA_dom"/>
</dbReference>
<dbReference type="InterPro" id="IPR050923">
    <property type="entry name" value="Cell_Proc_Reg/RNA_Proc"/>
</dbReference>
<feature type="compositionally biased region" description="Basic and acidic residues" evidence="2">
    <location>
        <begin position="58"/>
        <end position="67"/>
    </location>
</feature>
<feature type="region of interest" description="Disordered" evidence="2">
    <location>
        <begin position="245"/>
        <end position="271"/>
    </location>
</feature>
<dbReference type="Pfam" id="PF00498">
    <property type="entry name" value="FHA"/>
    <property type="match status" value="1"/>
</dbReference>
<feature type="compositionally biased region" description="Basic and acidic residues" evidence="2">
    <location>
        <begin position="617"/>
        <end position="630"/>
    </location>
</feature>
<dbReference type="Proteomes" id="UP000494165">
    <property type="component" value="Unassembled WGS sequence"/>
</dbReference>
<dbReference type="CDD" id="cd22677">
    <property type="entry name" value="FHA_Kanadaptin"/>
    <property type="match status" value="1"/>
</dbReference>
<organism evidence="4 5">
    <name type="scientific">Cloeon dipterum</name>
    <dbReference type="NCBI Taxonomy" id="197152"/>
    <lineage>
        <taxon>Eukaryota</taxon>
        <taxon>Metazoa</taxon>
        <taxon>Ecdysozoa</taxon>
        <taxon>Arthropoda</taxon>
        <taxon>Hexapoda</taxon>
        <taxon>Insecta</taxon>
        <taxon>Pterygota</taxon>
        <taxon>Palaeoptera</taxon>
        <taxon>Ephemeroptera</taxon>
        <taxon>Pisciforma</taxon>
        <taxon>Baetidae</taxon>
        <taxon>Cloeon</taxon>
    </lineage>
</organism>
<feature type="compositionally biased region" description="Acidic residues" evidence="2">
    <location>
        <begin position="249"/>
        <end position="259"/>
    </location>
</feature>
<comment type="caution">
    <text evidence="4">The sequence shown here is derived from an EMBL/GenBank/DDBJ whole genome shotgun (WGS) entry which is preliminary data.</text>
</comment>
<dbReference type="InterPro" id="IPR008984">
    <property type="entry name" value="SMAD_FHA_dom_sf"/>
</dbReference>
<proteinExistence type="predicted"/>
<feature type="compositionally biased region" description="Low complexity" evidence="2">
    <location>
        <begin position="512"/>
        <end position="528"/>
    </location>
</feature>
<feature type="region of interest" description="Disordered" evidence="2">
    <location>
        <begin position="1"/>
        <end position="21"/>
    </location>
</feature>
<dbReference type="CDD" id="cd19856">
    <property type="entry name" value="DSRM_Kanadaptin"/>
    <property type="match status" value="1"/>
</dbReference>
<evidence type="ECO:0000256" key="2">
    <source>
        <dbReference type="SAM" id="MobiDB-lite"/>
    </source>
</evidence>
<dbReference type="PANTHER" id="PTHR23308">
    <property type="entry name" value="NUCLEAR INHIBITOR OF PROTEIN PHOSPHATASE-1"/>
    <property type="match status" value="1"/>
</dbReference>
<gene>
    <name evidence="4" type="ORF">CLODIP_2_CD15502</name>
</gene>
<accession>A0A8S1C4K4</accession>
<dbReference type="SMART" id="SM00240">
    <property type="entry name" value="FHA"/>
    <property type="match status" value="1"/>
</dbReference>
<feature type="region of interest" description="Disordered" evidence="2">
    <location>
        <begin position="49"/>
        <end position="71"/>
    </location>
</feature>
<evidence type="ECO:0000256" key="1">
    <source>
        <dbReference type="SAM" id="Coils"/>
    </source>
</evidence>
<feature type="domain" description="FHA" evidence="3">
    <location>
        <begin position="108"/>
        <end position="164"/>
    </location>
</feature>
<dbReference type="Gene3D" id="2.60.200.20">
    <property type="match status" value="1"/>
</dbReference>